<gene>
    <name evidence="2" type="ORF">MMAD_38240</name>
</gene>
<accession>A0A7I7XJY7</accession>
<dbReference type="Proteomes" id="UP000466517">
    <property type="component" value="Chromosome"/>
</dbReference>
<evidence type="ECO:0000256" key="1">
    <source>
        <dbReference type="SAM" id="Phobius"/>
    </source>
</evidence>
<keyword evidence="1" id="KW-1133">Transmembrane helix</keyword>
<name>A0A7I7XJY7_9MYCO</name>
<dbReference type="KEGG" id="mmag:MMAD_38240"/>
<evidence type="ECO:0000313" key="2">
    <source>
        <dbReference type="EMBL" id="BBZ29529.1"/>
    </source>
</evidence>
<keyword evidence="1" id="KW-0812">Transmembrane</keyword>
<feature type="transmembrane region" description="Helical" evidence="1">
    <location>
        <begin position="6"/>
        <end position="25"/>
    </location>
</feature>
<evidence type="ECO:0000313" key="3">
    <source>
        <dbReference type="Proteomes" id="UP000466517"/>
    </source>
</evidence>
<proteinExistence type="predicted"/>
<keyword evidence="3" id="KW-1185">Reference proteome</keyword>
<dbReference type="RefSeq" id="WP_163740139.1">
    <property type="nucleotide sequence ID" value="NZ_AP022610.1"/>
</dbReference>
<dbReference type="AlphaFoldDB" id="A0A7I7XJY7"/>
<sequence>MDLIWMGAAIAGCVALALCIAAALLRPMEDERRRLRPIANAHRLTGLPEYVRAKRSRTRRAVLTIALLAALFACAVVVTSRPTGLPTAARQLDGGDPEDVMVCVGGPPTDPAVGAALGYFADHVGGFGTQRIGLTSPNRRVIPLTRDYQYARDVFSGYAAGHSAAGPLDAEVSYVDYAASVEDVVALCLTGFPDFDAKASQRRSLIYVGPGELRAPGETRPALFTADRVDAMATAAGAQVNAVFTDAGSPSLAALATTTGGRSLSADTAAAVDAGLTEIRAHPPAVSFDATDAERRASTESPDVPLALALLAALALAAAPVVWRR</sequence>
<keyword evidence="1" id="KW-0472">Membrane</keyword>
<reference evidence="2 3" key="1">
    <citation type="journal article" date="2019" name="Emerg. Microbes Infect.">
        <title>Comprehensive subspecies identification of 175 nontuberculous mycobacteria species based on 7547 genomic profiles.</title>
        <authorList>
            <person name="Matsumoto Y."/>
            <person name="Kinjo T."/>
            <person name="Motooka D."/>
            <person name="Nabeya D."/>
            <person name="Jung N."/>
            <person name="Uechi K."/>
            <person name="Horii T."/>
            <person name="Iida T."/>
            <person name="Fujita J."/>
            <person name="Nakamura S."/>
        </authorList>
    </citation>
    <scope>NUCLEOTIDE SEQUENCE [LARGE SCALE GENOMIC DNA]</scope>
    <source>
        <strain evidence="2 3">JCM 13574</strain>
    </source>
</reference>
<organism evidence="2 3">
    <name type="scientific">Mycolicibacterium madagascariense</name>
    <dbReference type="NCBI Taxonomy" id="212765"/>
    <lineage>
        <taxon>Bacteria</taxon>
        <taxon>Bacillati</taxon>
        <taxon>Actinomycetota</taxon>
        <taxon>Actinomycetes</taxon>
        <taxon>Mycobacteriales</taxon>
        <taxon>Mycobacteriaceae</taxon>
        <taxon>Mycolicibacterium</taxon>
    </lineage>
</organism>
<feature type="transmembrane region" description="Helical" evidence="1">
    <location>
        <begin position="61"/>
        <end position="80"/>
    </location>
</feature>
<protein>
    <submittedName>
        <fullName evidence="2">Uncharacterized protein</fullName>
    </submittedName>
</protein>
<dbReference type="EMBL" id="AP022610">
    <property type="protein sequence ID" value="BBZ29529.1"/>
    <property type="molecule type" value="Genomic_DNA"/>
</dbReference>
<feature type="transmembrane region" description="Helical" evidence="1">
    <location>
        <begin position="304"/>
        <end position="323"/>
    </location>
</feature>